<keyword evidence="8" id="KW-1185">Reference proteome</keyword>
<sequence>CGTVPVVPHSTYTAPTNTFLGARVTFSCNSGYTSSGAMTIYCQTSGWTTPPVCHWDCGTVPAVPHSTYTAPTNTFLGAHVTFSCNSGYTSSGAMTIYCRTSGWTTPPVCHWDCGTVPAVPHSKYTAPINTLLGAHVTYSCNSGYTSSGAVIISCSTSGWTTPPVCHWDCGTVPAVSYSTYTAPTNTLLGARVTYSCNSGYTASGAVIISCSTSGWTSPPVCHKDCGNVPVVQHSTYTAPTNTLLGARVTYSCNSGYTASGAEIILCSTSGWTTPPYCHP</sequence>
<dbReference type="Pfam" id="PF00084">
    <property type="entry name" value="Sushi"/>
    <property type="match status" value="5"/>
</dbReference>
<keyword evidence="4" id="KW-1015">Disulfide bond</keyword>
<evidence type="ECO:0000259" key="6">
    <source>
        <dbReference type="PROSITE" id="PS50923"/>
    </source>
</evidence>
<dbReference type="PANTHER" id="PTHR45785">
    <property type="entry name" value="COMPLEMENT FACTOR H-RELATED"/>
    <property type="match status" value="1"/>
</dbReference>
<evidence type="ECO:0000256" key="1">
    <source>
        <dbReference type="ARBA" id="ARBA00004328"/>
    </source>
</evidence>
<name>A0ABY7EH06_MYAAR</name>
<protein>
    <submittedName>
        <fullName evidence="7">CFAH-like protein</fullName>
    </submittedName>
</protein>
<reference evidence="7" key="1">
    <citation type="submission" date="2022-11" db="EMBL/GenBank/DDBJ databases">
        <title>Centuries of genome instability and evolution in soft-shell clam transmissible cancer (bioRxiv).</title>
        <authorList>
            <person name="Hart S.F.M."/>
            <person name="Yonemitsu M.A."/>
            <person name="Giersch R.M."/>
            <person name="Beal B.F."/>
            <person name="Arriagada G."/>
            <person name="Davis B.W."/>
            <person name="Ostrander E.A."/>
            <person name="Goff S.P."/>
            <person name="Metzger M.J."/>
        </authorList>
    </citation>
    <scope>NUCLEOTIDE SEQUENCE</scope>
    <source>
        <strain evidence="7">MELC-2E11</strain>
        <tissue evidence="7">Siphon/mantle</tissue>
    </source>
</reference>
<dbReference type="CDD" id="cd00033">
    <property type="entry name" value="CCP"/>
    <property type="match status" value="5"/>
</dbReference>
<evidence type="ECO:0000313" key="7">
    <source>
        <dbReference type="EMBL" id="WAR08222.1"/>
    </source>
</evidence>
<feature type="non-terminal residue" evidence="7">
    <location>
        <position position="279"/>
    </location>
</feature>
<evidence type="ECO:0000256" key="2">
    <source>
        <dbReference type="ARBA" id="ARBA00022659"/>
    </source>
</evidence>
<dbReference type="SMART" id="SM00032">
    <property type="entry name" value="CCP"/>
    <property type="match status" value="5"/>
</dbReference>
<evidence type="ECO:0000256" key="5">
    <source>
        <dbReference type="PROSITE-ProRule" id="PRU00302"/>
    </source>
</evidence>
<evidence type="ECO:0000256" key="4">
    <source>
        <dbReference type="ARBA" id="ARBA00023157"/>
    </source>
</evidence>
<dbReference type="Proteomes" id="UP001164746">
    <property type="component" value="Chromosome 6"/>
</dbReference>
<comment type="subcellular location">
    <subcellularLocation>
        <location evidence="1">Virion</location>
    </subcellularLocation>
</comment>
<feature type="domain" description="Sushi" evidence="6">
    <location>
        <begin position="1"/>
        <end position="55"/>
    </location>
</feature>
<dbReference type="SUPFAM" id="SSF57535">
    <property type="entry name" value="Complement control module/SCR domain"/>
    <property type="match status" value="5"/>
</dbReference>
<dbReference type="PROSITE" id="PS50923">
    <property type="entry name" value="SUSHI"/>
    <property type="match status" value="4"/>
</dbReference>
<dbReference type="InterPro" id="IPR000436">
    <property type="entry name" value="Sushi_SCR_CCP_dom"/>
</dbReference>
<feature type="non-terminal residue" evidence="7">
    <location>
        <position position="1"/>
    </location>
</feature>
<dbReference type="Gene3D" id="2.10.70.10">
    <property type="entry name" value="Complement Module, domain 1"/>
    <property type="match status" value="5"/>
</dbReference>
<keyword evidence="2 5" id="KW-0768">Sushi</keyword>
<proteinExistence type="predicted"/>
<dbReference type="InterPro" id="IPR035976">
    <property type="entry name" value="Sushi/SCR/CCP_sf"/>
</dbReference>
<comment type="caution">
    <text evidence="5">Lacks conserved residue(s) required for the propagation of feature annotation.</text>
</comment>
<accession>A0ABY7EH06</accession>
<evidence type="ECO:0000256" key="3">
    <source>
        <dbReference type="ARBA" id="ARBA00022729"/>
    </source>
</evidence>
<organism evidence="7 8">
    <name type="scientific">Mya arenaria</name>
    <name type="common">Soft-shell clam</name>
    <dbReference type="NCBI Taxonomy" id="6604"/>
    <lineage>
        <taxon>Eukaryota</taxon>
        <taxon>Metazoa</taxon>
        <taxon>Spiralia</taxon>
        <taxon>Lophotrochozoa</taxon>
        <taxon>Mollusca</taxon>
        <taxon>Bivalvia</taxon>
        <taxon>Autobranchia</taxon>
        <taxon>Heteroconchia</taxon>
        <taxon>Euheterodonta</taxon>
        <taxon>Imparidentia</taxon>
        <taxon>Neoheterodontei</taxon>
        <taxon>Myida</taxon>
        <taxon>Myoidea</taxon>
        <taxon>Myidae</taxon>
        <taxon>Mya</taxon>
    </lineage>
</organism>
<evidence type="ECO:0000313" key="8">
    <source>
        <dbReference type="Proteomes" id="UP001164746"/>
    </source>
</evidence>
<keyword evidence="3" id="KW-0732">Signal</keyword>
<feature type="domain" description="Sushi" evidence="6">
    <location>
        <begin position="226"/>
        <end position="279"/>
    </location>
</feature>
<dbReference type="EMBL" id="CP111017">
    <property type="protein sequence ID" value="WAR08222.1"/>
    <property type="molecule type" value="Genomic_DNA"/>
</dbReference>
<feature type="domain" description="Sushi" evidence="6">
    <location>
        <begin position="58"/>
        <end position="111"/>
    </location>
</feature>
<dbReference type="PANTHER" id="PTHR45785:SF2">
    <property type="entry name" value="COMPLEMENT FACTOR H-RELATED"/>
    <property type="match status" value="1"/>
</dbReference>
<feature type="domain" description="Sushi" evidence="6">
    <location>
        <begin position="167"/>
        <end position="223"/>
    </location>
</feature>
<gene>
    <name evidence="7" type="ORF">MAR_018180</name>
</gene>
<dbReference type="InterPro" id="IPR051503">
    <property type="entry name" value="ComplSys_Reg/VirEntry_Med"/>
</dbReference>